<evidence type="ECO:0000256" key="4">
    <source>
        <dbReference type="HAMAP-Rule" id="MF_00368"/>
    </source>
</evidence>
<comment type="subunit">
    <text evidence="4">Homodimer. Part of the ribosomal stalk of the 50S ribosomal subunit. Forms a multimeric L10(L12)X complex, where L10 forms an elongated spine to which 2 to 4 L12 dimers bind in a sequential fashion. Binds GTP-bound translation factors.</text>
</comment>
<dbReference type="InterPro" id="IPR013823">
    <property type="entry name" value="Ribosomal_bL12_C"/>
</dbReference>
<accession>A0A1X7D359</accession>
<evidence type="ECO:0000259" key="6">
    <source>
        <dbReference type="Pfam" id="PF16320"/>
    </source>
</evidence>
<dbReference type="GO" id="GO:0006412">
    <property type="term" value="P:translation"/>
    <property type="evidence" value="ECO:0007669"/>
    <property type="project" value="UniProtKB-UniRule"/>
</dbReference>
<dbReference type="NCBIfam" id="TIGR00855">
    <property type="entry name" value="L12"/>
    <property type="match status" value="1"/>
</dbReference>
<dbReference type="OrthoDB" id="9811748at2"/>
<dbReference type="Gene3D" id="1.20.5.710">
    <property type="entry name" value="Single helix bin"/>
    <property type="match status" value="1"/>
</dbReference>
<dbReference type="PANTHER" id="PTHR45987">
    <property type="entry name" value="39S RIBOSOMAL PROTEIN L12"/>
    <property type="match status" value="1"/>
</dbReference>
<feature type="domain" description="Large ribosomal subunit protein bL12 C-terminal" evidence="5">
    <location>
        <begin position="62"/>
        <end position="128"/>
    </location>
</feature>
<dbReference type="CDD" id="cd00387">
    <property type="entry name" value="Ribosomal_L7_L12"/>
    <property type="match status" value="1"/>
</dbReference>
<reference evidence="8" key="1">
    <citation type="submission" date="2017-04" db="EMBL/GenBank/DDBJ databases">
        <authorList>
            <person name="Varghese N."/>
            <person name="Submissions S."/>
        </authorList>
    </citation>
    <scope>NUCLEOTIDE SEQUENCE [LARGE SCALE GENOMIC DNA]</scope>
    <source>
        <strain evidence="8">K3S</strain>
    </source>
</reference>
<protein>
    <recommendedName>
        <fullName evidence="4">Large ribosomal subunit protein bL12</fullName>
    </recommendedName>
</protein>
<comment type="similarity">
    <text evidence="1 4">Belongs to the bacterial ribosomal protein bL12 family.</text>
</comment>
<evidence type="ECO:0000256" key="2">
    <source>
        <dbReference type="ARBA" id="ARBA00022980"/>
    </source>
</evidence>
<dbReference type="SUPFAM" id="SSF48300">
    <property type="entry name" value="Ribosomal protein L7/12, oligomerisation (N-terminal) domain"/>
    <property type="match status" value="1"/>
</dbReference>
<dbReference type="GO" id="GO:0003729">
    <property type="term" value="F:mRNA binding"/>
    <property type="evidence" value="ECO:0007669"/>
    <property type="project" value="TreeGrafter"/>
</dbReference>
<dbReference type="InterPro" id="IPR008932">
    <property type="entry name" value="Ribosomal_bL12_oligo"/>
</dbReference>
<feature type="domain" description="Large ribosomal subunit protein bL12 oligomerization" evidence="6">
    <location>
        <begin position="5"/>
        <end position="51"/>
    </location>
</feature>
<comment type="function">
    <text evidence="4">Forms part of the ribosomal stalk which helps the ribosome interact with GTP-bound translation factors. Is thus essential for accurate translation.</text>
</comment>
<proteinExistence type="inferred from homology"/>
<sequence length="128" mass="13206">MSDITKDQVVDFISNMTVLELSEFIKELEEKFGVSAAAPVAAFAAAPAGADAGAAAEEQTEFDVILKAAGGNKIAVIKAVRALTGLGLKEAKAKVDEAPATIKEGVEKAEAEEALKQLTEAGADAEMK</sequence>
<dbReference type="Pfam" id="PF00542">
    <property type="entry name" value="Ribosomal_L12"/>
    <property type="match status" value="1"/>
</dbReference>
<gene>
    <name evidence="4" type="primary">rplL</name>
    <name evidence="7" type="ORF">SAMN06295933_1593</name>
</gene>
<dbReference type="SUPFAM" id="SSF54736">
    <property type="entry name" value="ClpS-like"/>
    <property type="match status" value="1"/>
</dbReference>
<dbReference type="InterPro" id="IPR036235">
    <property type="entry name" value="Ribosomal_bL12_oligo_N_sf"/>
</dbReference>
<evidence type="ECO:0000313" key="8">
    <source>
        <dbReference type="Proteomes" id="UP000192906"/>
    </source>
</evidence>
<dbReference type="Pfam" id="PF16320">
    <property type="entry name" value="Ribosomal_L12_N"/>
    <property type="match status" value="1"/>
</dbReference>
<organism evidence="7 8">
    <name type="scientific">Desulfovibrio gilichinskyi</name>
    <dbReference type="NCBI Taxonomy" id="1519643"/>
    <lineage>
        <taxon>Bacteria</taxon>
        <taxon>Pseudomonadati</taxon>
        <taxon>Thermodesulfobacteriota</taxon>
        <taxon>Desulfovibrionia</taxon>
        <taxon>Desulfovibrionales</taxon>
        <taxon>Desulfovibrionaceae</taxon>
        <taxon>Desulfovibrio</taxon>
    </lineage>
</organism>
<dbReference type="PANTHER" id="PTHR45987:SF4">
    <property type="entry name" value="LARGE RIBOSOMAL SUBUNIT PROTEIN BL12M"/>
    <property type="match status" value="1"/>
</dbReference>
<keyword evidence="8" id="KW-1185">Reference proteome</keyword>
<dbReference type="GO" id="GO:0022625">
    <property type="term" value="C:cytosolic large ribosomal subunit"/>
    <property type="evidence" value="ECO:0007669"/>
    <property type="project" value="TreeGrafter"/>
</dbReference>
<keyword evidence="3 4" id="KW-0687">Ribonucleoprotein</keyword>
<name>A0A1X7D359_9BACT</name>
<dbReference type="RefSeq" id="WP_085100831.1">
    <property type="nucleotide sequence ID" value="NZ_FWZU01000002.1"/>
</dbReference>
<dbReference type="HAMAP" id="MF_00368">
    <property type="entry name" value="Ribosomal_bL12"/>
    <property type="match status" value="1"/>
</dbReference>
<dbReference type="Proteomes" id="UP000192906">
    <property type="component" value="Unassembled WGS sequence"/>
</dbReference>
<evidence type="ECO:0000259" key="5">
    <source>
        <dbReference type="Pfam" id="PF00542"/>
    </source>
</evidence>
<dbReference type="STRING" id="1519643.SAMN06295933_1593"/>
<dbReference type="EMBL" id="FWZU01000002">
    <property type="protein sequence ID" value="SMF07925.1"/>
    <property type="molecule type" value="Genomic_DNA"/>
</dbReference>
<dbReference type="InterPro" id="IPR000206">
    <property type="entry name" value="Ribosomal_bL12"/>
</dbReference>
<evidence type="ECO:0000256" key="1">
    <source>
        <dbReference type="ARBA" id="ARBA00007197"/>
    </source>
</evidence>
<keyword evidence="2 4" id="KW-0689">Ribosomal protein</keyword>
<evidence type="ECO:0000256" key="3">
    <source>
        <dbReference type="ARBA" id="ARBA00023274"/>
    </source>
</evidence>
<dbReference type="InterPro" id="IPR014719">
    <property type="entry name" value="Ribosomal_bL12_C/ClpS-like"/>
</dbReference>
<dbReference type="GO" id="GO:0003735">
    <property type="term" value="F:structural constituent of ribosome"/>
    <property type="evidence" value="ECO:0007669"/>
    <property type="project" value="InterPro"/>
</dbReference>
<dbReference type="FunFam" id="3.30.1390.10:FF:000001">
    <property type="entry name" value="50S ribosomal protein L7/L12"/>
    <property type="match status" value="1"/>
</dbReference>
<evidence type="ECO:0000313" key="7">
    <source>
        <dbReference type="EMBL" id="SMF07925.1"/>
    </source>
</evidence>
<dbReference type="Gene3D" id="3.30.1390.10">
    <property type="match status" value="1"/>
</dbReference>
<dbReference type="AlphaFoldDB" id="A0A1X7D359"/>